<reference evidence="1 2" key="1">
    <citation type="submission" date="2015-01" db="EMBL/GenBank/DDBJ databases">
        <title>Evolution of Trichinella species and genotypes.</title>
        <authorList>
            <person name="Korhonen P.K."/>
            <person name="Edoardo P."/>
            <person name="Giuseppe L.R."/>
            <person name="Gasser R.B."/>
        </authorList>
    </citation>
    <scope>NUCLEOTIDE SEQUENCE [LARGE SCALE GENOMIC DNA]</scope>
    <source>
        <strain evidence="1">ISS37</strain>
    </source>
</reference>
<accession>A0A0V0RG86</accession>
<evidence type="ECO:0000313" key="2">
    <source>
        <dbReference type="Proteomes" id="UP000054630"/>
    </source>
</evidence>
<dbReference type="AlphaFoldDB" id="A0A0V0RG86"/>
<dbReference type="Proteomes" id="UP000054630">
    <property type="component" value="Unassembled WGS sequence"/>
</dbReference>
<gene>
    <name evidence="1" type="ORF">T07_2316</name>
</gene>
<sequence>MKRSSFELVQNQEDKPKFLSNNFLTLPIKTVNINDLKLIIINNLQSIRMKCTQILLSMSRTEKFLQQQC</sequence>
<protein>
    <submittedName>
        <fullName evidence="1">Uncharacterized protein</fullName>
    </submittedName>
</protein>
<dbReference type="EMBL" id="JYDL01000199">
    <property type="protein sequence ID" value="KRX13479.1"/>
    <property type="molecule type" value="Genomic_DNA"/>
</dbReference>
<comment type="caution">
    <text evidence="1">The sequence shown here is derived from an EMBL/GenBank/DDBJ whole genome shotgun (WGS) entry which is preliminary data.</text>
</comment>
<evidence type="ECO:0000313" key="1">
    <source>
        <dbReference type="EMBL" id="KRX13479.1"/>
    </source>
</evidence>
<keyword evidence="2" id="KW-1185">Reference proteome</keyword>
<organism evidence="1 2">
    <name type="scientific">Trichinella nelsoni</name>
    <dbReference type="NCBI Taxonomy" id="6336"/>
    <lineage>
        <taxon>Eukaryota</taxon>
        <taxon>Metazoa</taxon>
        <taxon>Ecdysozoa</taxon>
        <taxon>Nematoda</taxon>
        <taxon>Enoplea</taxon>
        <taxon>Dorylaimia</taxon>
        <taxon>Trichinellida</taxon>
        <taxon>Trichinellidae</taxon>
        <taxon>Trichinella</taxon>
    </lineage>
</organism>
<proteinExistence type="predicted"/>
<name>A0A0V0RG86_9BILA</name>